<proteinExistence type="predicted"/>
<comment type="caution">
    <text evidence="1">The sequence shown here is derived from an EMBL/GenBank/DDBJ whole genome shotgun (WGS) entry which is preliminary data.</text>
</comment>
<sequence>MIIISLLMYVSNTKWLVQLLKLVIFILNKLANWAIDKGRTSNPLIYFFHNI</sequence>
<accession>A0A0G8EDR9</accession>
<organism evidence="1 2">
    <name type="scientific">Bacillus cereus</name>
    <dbReference type="NCBI Taxonomy" id="1396"/>
    <lineage>
        <taxon>Bacteria</taxon>
        <taxon>Bacillati</taxon>
        <taxon>Bacillota</taxon>
        <taxon>Bacilli</taxon>
        <taxon>Bacillales</taxon>
        <taxon>Bacillaceae</taxon>
        <taxon>Bacillus</taxon>
        <taxon>Bacillus cereus group</taxon>
    </lineage>
</organism>
<dbReference type="AlphaFoldDB" id="A0A0G8EDR9"/>
<reference evidence="1 2" key="1">
    <citation type="submission" date="2015-04" db="EMBL/GenBank/DDBJ databases">
        <title>Draft Genome Sequences of Eight Spore-Forming Food Isolates of Bacillus cereus Genome sequencing.</title>
        <authorList>
            <person name="Krawcyk A.O."/>
            <person name="de Jong A."/>
            <person name="Eijlander R.T."/>
            <person name="Berendsen E.M."/>
            <person name="Holsappel S."/>
            <person name="Wells-Bennik M."/>
            <person name="Kuipers O.P."/>
        </authorList>
    </citation>
    <scope>NUCLEOTIDE SEQUENCE [LARGE SCALE GENOMIC DNA]</scope>
    <source>
        <strain evidence="1 2">B4077</strain>
    </source>
</reference>
<dbReference type="EMBL" id="LCYI01000061">
    <property type="protein sequence ID" value="KLA22398.1"/>
    <property type="molecule type" value="Genomic_DNA"/>
</dbReference>
<dbReference type="Proteomes" id="UP000035214">
    <property type="component" value="Unassembled WGS sequence"/>
</dbReference>
<protein>
    <submittedName>
        <fullName evidence="1">Uncharacterized protein</fullName>
    </submittedName>
</protein>
<name>A0A0G8EDR9_BACCE</name>
<dbReference type="RefSeq" id="WP_165915461.1">
    <property type="nucleotide sequence ID" value="NZ_JADNQH010000054.1"/>
</dbReference>
<evidence type="ECO:0000313" key="1">
    <source>
        <dbReference type="EMBL" id="KLA22398.1"/>
    </source>
</evidence>
<gene>
    <name evidence="1" type="ORF">B4077_6179</name>
</gene>
<dbReference type="PATRIC" id="fig|1396.428.peg.2451"/>
<evidence type="ECO:0000313" key="2">
    <source>
        <dbReference type="Proteomes" id="UP000035214"/>
    </source>
</evidence>